<protein>
    <submittedName>
        <fullName evidence="1">Uncharacterized protein</fullName>
    </submittedName>
</protein>
<gene>
    <name evidence="1" type="ORF">TGEB3V08_LOCUS4044</name>
</gene>
<sequence>MERSVDEDQIASVQNGRKKKEILVSGFIRRRQSHKSETVLMFISNLPRMYCIDLSTCHQGMTDSRNVQMADKVVDSHYPETT</sequence>
<accession>A0A7R9JV70</accession>
<dbReference type="EMBL" id="OE840364">
    <property type="protein sequence ID" value="CAD7590200.1"/>
    <property type="molecule type" value="Genomic_DNA"/>
</dbReference>
<name>A0A7R9JV70_TIMGE</name>
<dbReference type="AlphaFoldDB" id="A0A7R9JV70"/>
<reference evidence="1" key="1">
    <citation type="submission" date="2020-11" db="EMBL/GenBank/DDBJ databases">
        <authorList>
            <person name="Tran Van P."/>
        </authorList>
    </citation>
    <scope>NUCLEOTIDE SEQUENCE</scope>
</reference>
<organism evidence="1">
    <name type="scientific">Timema genevievae</name>
    <name type="common">Walking stick</name>
    <dbReference type="NCBI Taxonomy" id="629358"/>
    <lineage>
        <taxon>Eukaryota</taxon>
        <taxon>Metazoa</taxon>
        <taxon>Ecdysozoa</taxon>
        <taxon>Arthropoda</taxon>
        <taxon>Hexapoda</taxon>
        <taxon>Insecta</taxon>
        <taxon>Pterygota</taxon>
        <taxon>Neoptera</taxon>
        <taxon>Polyneoptera</taxon>
        <taxon>Phasmatodea</taxon>
        <taxon>Timematodea</taxon>
        <taxon>Timematoidea</taxon>
        <taxon>Timematidae</taxon>
        <taxon>Timema</taxon>
    </lineage>
</organism>
<proteinExistence type="predicted"/>
<evidence type="ECO:0000313" key="1">
    <source>
        <dbReference type="EMBL" id="CAD7590200.1"/>
    </source>
</evidence>